<feature type="region of interest" description="Disordered" evidence="6">
    <location>
        <begin position="127"/>
        <end position="169"/>
    </location>
</feature>
<dbReference type="InterPro" id="IPR041588">
    <property type="entry name" value="Integrase_H2C2"/>
</dbReference>
<dbReference type="Pfam" id="PF17919">
    <property type="entry name" value="RT_RNaseH_2"/>
    <property type="match status" value="1"/>
</dbReference>
<sequence>MEYKLEIDGPAIGTDKDRFVCIFSRLEKGAKSMTTTFAQRGGPGGVFNPTAFLTYLTSCYGNPNLKQQALERLADLRQGDKEGFSAFLPRFEKELADSGGADWPDVVQTSYPRRSVNAGLEKLLRGQRDMPTDYPGKQADQLPPHRPGIDHEIPLEKDTNGQDKAPPWGPLYGMTREELIVLRKTLTKLLDKNFIRTSSSPASAPVLFVRKPGGGFRFCVDYRGLNAITRKDRYPLPLIGETLRSLSKAEWFTKLDVIAAFHKIRIKEGEEWKTAFHTRYGLYEWMVTPFGLTGAPATFQRYINNTLREFLDEFCSAYIDDVLIYSDGSLADHRNKVRKVLQRLQEAGLQIDIDKCEFEAKSVKYLGFIVDAGKGIRVDPEKITAVEQWERPKSVKGVRGFIGSANYHREFVPNFSTVAMPLTALTKKGAPFLWSDQCEEAFKRLKTLLISAPVLAQWDPDRKTIAETDSSGYTIGGALSQYDDEGWDAELRSVPSFEIWTNHKNLEYFQKKRQLSERQVRWAELLARHNFTLKYRPGKDAVVPDALSRREQDMPQHAEDERLMGRYFQLLKAARGRALRVNRGAAVVVRTDFVKNGDQDGETDDVADKSDPPENPFTDAPLKDLWDQGLEANNRYWLIRKMVLDGEREAALLAGPHLDSLLGAPTYWIIQEIHDSTLAGHPGRDPTKSFINWKYTWLGLSQDVRRFIRNCNVCGRTAVWREKKRGLLKPLPIPERMWSELSIDFVTDLPPSGPDQATNIMVITERLFKNVIFERIASITTEAVAERLVDCLIRHHGFPRAIVSDRGPQFVSLMWKRICELLKITRRLSTAYHPETDGATERMNQEIEHYLRCYTTYWQDDWADMLPTGMLAINNRDATSTGISPFFASHGYHVDLVDLADDKEREEPLRTEGQSPVAKGEAFVARLREATAYAQAAMASAQEWQGEYANQARQVAEQFQVQDDTQPPATIAEDTGEQEWLIEEILEARRRGRGHQVLVKWAGYIQPTWEPLSAFLDTAALDKFEAEHGKITQDFENQDGKYPVEEILEPTTPHSARPCCAAFHGPQRHTNTVYHGPRKLYRARLTISVTPVSTWQCT</sequence>
<dbReference type="HOGENOM" id="CLU_000384_38_1_1"/>
<gene>
    <name evidence="10" type="ORF">CHGG_05057</name>
</gene>
<dbReference type="AlphaFoldDB" id="Q2GZI9"/>
<dbReference type="OMA" id="MASAQEW"/>
<feature type="domain" description="Reverse transcriptase" evidence="8">
    <location>
        <begin position="190"/>
        <end position="370"/>
    </location>
</feature>
<protein>
    <recommendedName>
        <fullName evidence="12">Reverse transcriptase</fullName>
    </recommendedName>
</protein>
<dbReference type="InterPro" id="IPR000477">
    <property type="entry name" value="RT_dom"/>
</dbReference>
<feature type="domain" description="Chromo" evidence="7">
    <location>
        <begin position="980"/>
        <end position="1036"/>
    </location>
</feature>
<evidence type="ECO:0000313" key="11">
    <source>
        <dbReference type="Proteomes" id="UP000001056"/>
    </source>
</evidence>
<dbReference type="InterPro" id="IPR041577">
    <property type="entry name" value="RT_RNaseH_2"/>
</dbReference>
<dbReference type="Gene3D" id="3.30.70.270">
    <property type="match status" value="2"/>
</dbReference>
<dbReference type="GO" id="GO:0005634">
    <property type="term" value="C:nucleus"/>
    <property type="evidence" value="ECO:0007669"/>
    <property type="project" value="UniProtKB-ARBA"/>
</dbReference>
<dbReference type="PROSITE" id="PS50994">
    <property type="entry name" value="INTEGRASE"/>
    <property type="match status" value="1"/>
</dbReference>
<feature type="compositionally biased region" description="Basic and acidic residues" evidence="6">
    <location>
        <begin position="147"/>
        <end position="161"/>
    </location>
</feature>
<evidence type="ECO:0000259" key="8">
    <source>
        <dbReference type="PROSITE" id="PS50878"/>
    </source>
</evidence>
<keyword evidence="5" id="KW-0511">Multifunctional enzyme</keyword>
<dbReference type="GO" id="GO:0006338">
    <property type="term" value="P:chromatin remodeling"/>
    <property type="evidence" value="ECO:0007669"/>
    <property type="project" value="UniProtKB-ARBA"/>
</dbReference>
<evidence type="ECO:0000256" key="2">
    <source>
        <dbReference type="ARBA" id="ARBA00011353"/>
    </source>
</evidence>
<dbReference type="GO" id="GO:0015074">
    <property type="term" value="P:DNA integration"/>
    <property type="evidence" value="ECO:0007669"/>
    <property type="project" value="InterPro"/>
</dbReference>
<organism evidence="10 11">
    <name type="scientific">Chaetomium globosum (strain ATCC 6205 / CBS 148.51 / DSM 1962 / NBRC 6347 / NRRL 1970)</name>
    <name type="common">Soil fungus</name>
    <dbReference type="NCBI Taxonomy" id="306901"/>
    <lineage>
        <taxon>Eukaryota</taxon>
        <taxon>Fungi</taxon>
        <taxon>Dikarya</taxon>
        <taxon>Ascomycota</taxon>
        <taxon>Pezizomycotina</taxon>
        <taxon>Sordariomycetes</taxon>
        <taxon>Sordariomycetidae</taxon>
        <taxon>Sordariales</taxon>
        <taxon>Chaetomiaceae</taxon>
        <taxon>Chaetomium</taxon>
    </lineage>
</organism>
<reference evidence="11" key="1">
    <citation type="journal article" date="2015" name="Genome Announc.">
        <title>Draft genome sequence of the cellulolytic fungus Chaetomium globosum.</title>
        <authorList>
            <person name="Cuomo C.A."/>
            <person name="Untereiner W.A."/>
            <person name="Ma L.-J."/>
            <person name="Grabherr M."/>
            <person name="Birren B.W."/>
        </authorList>
    </citation>
    <scope>NUCLEOTIDE SEQUENCE [LARGE SCALE GENOMIC DNA]</scope>
    <source>
        <strain evidence="11">ATCC 6205 / CBS 148.51 / DSM 1962 / NBRC 6347 / NRRL 1970</strain>
    </source>
</reference>
<dbReference type="SUPFAM" id="SSF53098">
    <property type="entry name" value="Ribonuclease H-like"/>
    <property type="match status" value="1"/>
</dbReference>
<evidence type="ECO:0000259" key="7">
    <source>
        <dbReference type="PROSITE" id="PS50013"/>
    </source>
</evidence>
<keyword evidence="3" id="KW-0694">RNA-binding</keyword>
<dbReference type="GeneID" id="4392908"/>
<dbReference type="InterPro" id="IPR016197">
    <property type="entry name" value="Chromo-like_dom_sf"/>
</dbReference>
<dbReference type="InterPro" id="IPR043128">
    <property type="entry name" value="Rev_trsase/Diguanyl_cyclase"/>
</dbReference>
<dbReference type="InterPro" id="IPR050951">
    <property type="entry name" value="Retrovirus_Pol_polyprotein"/>
</dbReference>
<dbReference type="InterPro" id="IPR012337">
    <property type="entry name" value="RNaseH-like_sf"/>
</dbReference>
<proteinExistence type="predicted"/>
<evidence type="ECO:0000256" key="1">
    <source>
        <dbReference type="ARBA" id="ARBA00004173"/>
    </source>
</evidence>
<evidence type="ECO:0008006" key="12">
    <source>
        <dbReference type="Google" id="ProtNLM"/>
    </source>
</evidence>
<dbReference type="RefSeq" id="XP_001224271.1">
    <property type="nucleotide sequence ID" value="XM_001224270.1"/>
</dbReference>
<feature type="domain" description="Integrase catalytic" evidence="9">
    <location>
        <begin position="728"/>
        <end position="893"/>
    </location>
</feature>
<dbReference type="PANTHER" id="PTHR37984">
    <property type="entry name" value="PROTEIN CBG26694"/>
    <property type="match status" value="1"/>
</dbReference>
<dbReference type="SMART" id="SM00298">
    <property type="entry name" value="CHROMO"/>
    <property type="match status" value="1"/>
</dbReference>
<dbReference type="Gene3D" id="1.10.340.70">
    <property type="match status" value="1"/>
</dbReference>
<dbReference type="Gene3D" id="3.30.420.10">
    <property type="entry name" value="Ribonuclease H-like superfamily/Ribonuclease H"/>
    <property type="match status" value="1"/>
</dbReference>
<dbReference type="FunFam" id="3.30.70.270:FF:000020">
    <property type="entry name" value="Transposon Tf2-6 polyprotein-like Protein"/>
    <property type="match status" value="1"/>
</dbReference>
<evidence type="ECO:0000313" key="10">
    <source>
        <dbReference type="EMBL" id="EAQ88438.1"/>
    </source>
</evidence>
<comment type="subcellular location">
    <subcellularLocation>
        <location evidence="1">Mitochondrion</location>
    </subcellularLocation>
</comment>
<evidence type="ECO:0000256" key="5">
    <source>
        <dbReference type="ARBA" id="ARBA00023268"/>
    </source>
</evidence>
<evidence type="ECO:0000256" key="4">
    <source>
        <dbReference type="ARBA" id="ARBA00023128"/>
    </source>
</evidence>
<dbReference type="GO" id="GO:0003824">
    <property type="term" value="F:catalytic activity"/>
    <property type="evidence" value="ECO:0007669"/>
    <property type="project" value="UniProtKB-KW"/>
</dbReference>
<dbReference type="Pfam" id="PF00078">
    <property type="entry name" value="RVT_1"/>
    <property type="match status" value="1"/>
</dbReference>
<accession>Q2GZI9</accession>
<dbReference type="InterPro" id="IPR000953">
    <property type="entry name" value="Chromo/chromo_shadow_dom"/>
</dbReference>
<dbReference type="EMBL" id="CH408032">
    <property type="protein sequence ID" value="EAQ88438.1"/>
    <property type="molecule type" value="Genomic_DNA"/>
</dbReference>
<keyword evidence="11" id="KW-1185">Reference proteome</keyword>
<dbReference type="VEuPathDB" id="FungiDB:CHGG_05057"/>
<dbReference type="Gene3D" id="3.10.10.10">
    <property type="entry name" value="HIV Type 1 Reverse Transcriptase, subunit A, domain 1"/>
    <property type="match status" value="1"/>
</dbReference>
<dbReference type="InterPro" id="IPR043502">
    <property type="entry name" value="DNA/RNA_pol_sf"/>
</dbReference>
<evidence type="ECO:0000259" key="9">
    <source>
        <dbReference type="PROSITE" id="PS50994"/>
    </source>
</evidence>
<dbReference type="InParanoid" id="Q2GZI9"/>
<dbReference type="PROSITE" id="PS50013">
    <property type="entry name" value="CHROMO_2"/>
    <property type="match status" value="1"/>
</dbReference>
<dbReference type="Gene3D" id="2.40.50.40">
    <property type="match status" value="1"/>
</dbReference>
<dbReference type="OrthoDB" id="3341476at2759"/>
<dbReference type="SUPFAM" id="SSF56672">
    <property type="entry name" value="DNA/RNA polymerases"/>
    <property type="match status" value="1"/>
</dbReference>
<dbReference type="InterPro" id="IPR036397">
    <property type="entry name" value="RNaseH_sf"/>
</dbReference>
<evidence type="ECO:0000256" key="3">
    <source>
        <dbReference type="ARBA" id="ARBA00022884"/>
    </source>
</evidence>
<dbReference type="CDD" id="cd01647">
    <property type="entry name" value="RT_LTR"/>
    <property type="match status" value="1"/>
</dbReference>
<dbReference type="GO" id="GO:0003723">
    <property type="term" value="F:RNA binding"/>
    <property type="evidence" value="ECO:0007669"/>
    <property type="project" value="UniProtKB-KW"/>
</dbReference>
<name>Q2GZI9_CHAGB</name>
<dbReference type="eggNOG" id="KOG0017">
    <property type="taxonomic scope" value="Eukaryota"/>
</dbReference>
<dbReference type="PROSITE" id="PS50878">
    <property type="entry name" value="RT_POL"/>
    <property type="match status" value="1"/>
</dbReference>
<dbReference type="Proteomes" id="UP000001056">
    <property type="component" value="Unassembled WGS sequence"/>
</dbReference>
<feature type="region of interest" description="Disordered" evidence="6">
    <location>
        <begin position="598"/>
        <end position="623"/>
    </location>
</feature>
<dbReference type="Pfam" id="PF17921">
    <property type="entry name" value="Integrase_H2C2"/>
    <property type="match status" value="1"/>
</dbReference>
<dbReference type="GO" id="GO:0005739">
    <property type="term" value="C:mitochondrion"/>
    <property type="evidence" value="ECO:0007669"/>
    <property type="project" value="UniProtKB-SubCell"/>
</dbReference>
<dbReference type="PANTHER" id="PTHR37984:SF5">
    <property type="entry name" value="PROTEIN NYNRIN-LIKE"/>
    <property type="match status" value="1"/>
</dbReference>
<comment type="subunit">
    <text evidence="2">Component of the NuA4 histone acetyltransferase complex.</text>
</comment>
<keyword evidence="4" id="KW-0496">Mitochondrion</keyword>
<evidence type="ECO:0000256" key="6">
    <source>
        <dbReference type="SAM" id="MobiDB-lite"/>
    </source>
</evidence>
<dbReference type="SUPFAM" id="SSF54160">
    <property type="entry name" value="Chromo domain-like"/>
    <property type="match status" value="1"/>
</dbReference>
<dbReference type="InterPro" id="IPR001584">
    <property type="entry name" value="Integrase_cat-core"/>
</dbReference>